<dbReference type="InterPro" id="IPR036388">
    <property type="entry name" value="WH-like_DNA-bd_sf"/>
</dbReference>
<dbReference type="InterPro" id="IPR051446">
    <property type="entry name" value="HTH_trans_reg/aminotransferase"/>
</dbReference>
<accession>A0A0J8Y7N2</accession>
<evidence type="ECO:0000256" key="1">
    <source>
        <dbReference type="ARBA" id="ARBA00005384"/>
    </source>
</evidence>
<dbReference type="CDD" id="cd00609">
    <property type="entry name" value="AAT_like"/>
    <property type="match status" value="1"/>
</dbReference>
<dbReference type="InterPro" id="IPR015421">
    <property type="entry name" value="PyrdxlP-dep_Trfase_major"/>
</dbReference>
<dbReference type="Gene3D" id="3.40.640.10">
    <property type="entry name" value="Type I PLP-dependent aspartate aminotransferase-like (Major domain)"/>
    <property type="match status" value="1"/>
</dbReference>
<name>A0A0J8Y7N2_9ENTR</name>
<dbReference type="AlphaFoldDB" id="A0A0J8Y7N2"/>
<keyword evidence="2" id="KW-0663">Pyridoxal phosphate</keyword>
<gene>
    <name evidence="7" type="ORF">ACH50_17285</name>
</gene>
<protein>
    <submittedName>
        <fullName evidence="7">GntR family transcriptional regulator</fullName>
    </submittedName>
</protein>
<dbReference type="OrthoDB" id="9804020at2"/>
<evidence type="ECO:0000259" key="6">
    <source>
        <dbReference type="PROSITE" id="PS50949"/>
    </source>
</evidence>
<dbReference type="Proteomes" id="UP000037315">
    <property type="component" value="Unassembled WGS sequence"/>
</dbReference>
<dbReference type="PANTHER" id="PTHR46577">
    <property type="entry name" value="HTH-TYPE TRANSCRIPTIONAL REGULATORY PROTEIN GABR"/>
    <property type="match status" value="1"/>
</dbReference>
<dbReference type="InterPro" id="IPR004839">
    <property type="entry name" value="Aminotransferase_I/II_large"/>
</dbReference>
<dbReference type="Pfam" id="PF00155">
    <property type="entry name" value="Aminotran_1_2"/>
    <property type="match status" value="1"/>
</dbReference>
<keyword evidence="8" id="KW-1185">Reference proteome</keyword>
<dbReference type="RefSeq" id="WP_048888476.1">
    <property type="nucleotide sequence ID" value="NZ_LFEJ01000023.1"/>
</dbReference>
<dbReference type="SUPFAM" id="SSF53383">
    <property type="entry name" value="PLP-dependent transferases"/>
    <property type="match status" value="1"/>
</dbReference>
<dbReference type="EMBL" id="LFEJ01000023">
    <property type="protein sequence ID" value="KMV33404.1"/>
    <property type="molecule type" value="Genomic_DNA"/>
</dbReference>
<feature type="domain" description="HTH gntR-type" evidence="6">
    <location>
        <begin position="2"/>
        <end position="70"/>
    </location>
</feature>
<keyword evidence="4" id="KW-0238">DNA-binding</keyword>
<evidence type="ECO:0000313" key="7">
    <source>
        <dbReference type="EMBL" id="KMV33404.1"/>
    </source>
</evidence>
<evidence type="ECO:0000256" key="2">
    <source>
        <dbReference type="ARBA" id="ARBA00022898"/>
    </source>
</evidence>
<reference evidence="7 8" key="1">
    <citation type="submission" date="2015-06" db="EMBL/GenBank/DDBJ databases">
        <title>Genome sequencing of Cronobacter sp. strain DJ34 isolated from petroleum contaminated sludge of Duliajan Oil Fields, Assam, India.</title>
        <authorList>
            <person name="Pal S."/>
            <person name="Banerjee T.D."/>
            <person name="Roy A."/>
            <person name="Sar P."/>
            <person name="Kazy S.K."/>
        </authorList>
    </citation>
    <scope>NUCLEOTIDE SEQUENCE [LARGE SCALE GENOMIC DNA]</scope>
    <source>
        <strain evidence="7 8">DJ34</strain>
    </source>
</reference>
<comment type="caution">
    <text evidence="7">The sequence shown here is derived from an EMBL/GenBank/DDBJ whole genome shotgun (WGS) entry which is preliminary data.</text>
</comment>
<organism evidence="7 8">
    <name type="scientific">Franconibacter pulveris</name>
    <dbReference type="NCBI Taxonomy" id="435910"/>
    <lineage>
        <taxon>Bacteria</taxon>
        <taxon>Pseudomonadati</taxon>
        <taxon>Pseudomonadota</taxon>
        <taxon>Gammaproteobacteria</taxon>
        <taxon>Enterobacterales</taxon>
        <taxon>Enterobacteriaceae</taxon>
        <taxon>Franconibacter</taxon>
    </lineage>
</organism>
<evidence type="ECO:0000256" key="4">
    <source>
        <dbReference type="ARBA" id="ARBA00023125"/>
    </source>
</evidence>
<dbReference type="InterPro" id="IPR000524">
    <property type="entry name" value="Tscrpt_reg_HTH_GntR"/>
</dbReference>
<dbReference type="PROSITE" id="PS50949">
    <property type="entry name" value="HTH_GNTR"/>
    <property type="match status" value="1"/>
</dbReference>
<keyword evidence="3" id="KW-0805">Transcription regulation</keyword>
<dbReference type="Gene3D" id="3.90.1150.10">
    <property type="entry name" value="Aspartate Aminotransferase, domain 1"/>
    <property type="match status" value="1"/>
</dbReference>
<dbReference type="InterPro" id="IPR015424">
    <property type="entry name" value="PyrdxlP-dep_Trfase"/>
</dbReference>
<dbReference type="Pfam" id="PF00392">
    <property type="entry name" value="GntR"/>
    <property type="match status" value="1"/>
</dbReference>
<dbReference type="PATRIC" id="fig|1656095.3.peg.1562"/>
<sequence>MKARYKTLVDEFAQAIRTGKQAAGSRLPTHRQLSAQRGISLATATRVYAELEAMGLVSGETGRGTFVREQTLPPGLGVDQLAVASDVLDLNFNYPALPEQADLLREGLKQLAISGEIEALLRYQPHAGRAHEREAFAHYLAGKGVECGGEEVIIVSGAQHGLAVTLMALLQPGDVVAVDALTYPGFKILAQQLHLELLAIPAASGAMDLDALEKYCQSRRVKAVYTMPTLHNPMGWVMDKTRRVRLAALAERYGLALIEDAAYAWLEAAPPKPLRYYAPEHTVYVSGFSKNVATGLRVGMVVAPEKQRARIERAIRATTWNTPAVLTSLVCGWLRDGTVLRLEALKREDAHKRQRLAREVFGKMAWQAHPNAYFGWIALQEEMRAERVVSELLKKRISVSTAEPFCTSPFVPHAIRLALGSVSMANLETGLKTVRATIEHFTDL</sequence>
<dbReference type="SUPFAM" id="SSF46785">
    <property type="entry name" value="Winged helix' DNA-binding domain"/>
    <property type="match status" value="1"/>
</dbReference>
<dbReference type="PANTHER" id="PTHR46577:SF1">
    <property type="entry name" value="HTH-TYPE TRANSCRIPTIONAL REGULATORY PROTEIN GABR"/>
    <property type="match status" value="1"/>
</dbReference>
<dbReference type="GO" id="GO:0003677">
    <property type="term" value="F:DNA binding"/>
    <property type="evidence" value="ECO:0007669"/>
    <property type="project" value="UniProtKB-KW"/>
</dbReference>
<dbReference type="CDD" id="cd07377">
    <property type="entry name" value="WHTH_GntR"/>
    <property type="match status" value="1"/>
</dbReference>
<dbReference type="Gene3D" id="1.10.10.10">
    <property type="entry name" value="Winged helix-like DNA-binding domain superfamily/Winged helix DNA-binding domain"/>
    <property type="match status" value="1"/>
</dbReference>
<dbReference type="InterPro" id="IPR036390">
    <property type="entry name" value="WH_DNA-bd_sf"/>
</dbReference>
<evidence type="ECO:0000256" key="5">
    <source>
        <dbReference type="ARBA" id="ARBA00023163"/>
    </source>
</evidence>
<dbReference type="GO" id="GO:0030170">
    <property type="term" value="F:pyridoxal phosphate binding"/>
    <property type="evidence" value="ECO:0007669"/>
    <property type="project" value="InterPro"/>
</dbReference>
<dbReference type="InterPro" id="IPR015422">
    <property type="entry name" value="PyrdxlP-dep_Trfase_small"/>
</dbReference>
<dbReference type="SMART" id="SM00345">
    <property type="entry name" value="HTH_GNTR"/>
    <property type="match status" value="1"/>
</dbReference>
<evidence type="ECO:0000256" key="3">
    <source>
        <dbReference type="ARBA" id="ARBA00023015"/>
    </source>
</evidence>
<comment type="similarity">
    <text evidence="1">In the C-terminal section; belongs to the class-I pyridoxal-phosphate-dependent aminotransferase family.</text>
</comment>
<proteinExistence type="inferred from homology"/>
<keyword evidence="5" id="KW-0804">Transcription</keyword>
<dbReference type="GO" id="GO:0003700">
    <property type="term" value="F:DNA-binding transcription factor activity"/>
    <property type="evidence" value="ECO:0007669"/>
    <property type="project" value="InterPro"/>
</dbReference>
<evidence type="ECO:0000313" key="8">
    <source>
        <dbReference type="Proteomes" id="UP000037315"/>
    </source>
</evidence>
<dbReference type="STRING" id="1121863.GCA_000621185_01401"/>